<protein>
    <submittedName>
        <fullName evidence="1">Uncharacterized protein</fullName>
    </submittedName>
</protein>
<proteinExistence type="predicted"/>
<reference evidence="1" key="2">
    <citation type="journal article" date="2015" name="Data Brief">
        <title>Shoot transcriptome of the giant reed, Arundo donax.</title>
        <authorList>
            <person name="Barrero R.A."/>
            <person name="Guerrero F.D."/>
            <person name="Moolhuijzen P."/>
            <person name="Goolsby J.A."/>
            <person name="Tidwell J."/>
            <person name="Bellgard S.E."/>
            <person name="Bellgard M.I."/>
        </authorList>
    </citation>
    <scope>NUCLEOTIDE SEQUENCE</scope>
    <source>
        <tissue evidence="1">Shoot tissue taken approximately 20 cm above the soil surface</tissue>
    </source>
</reference>
<evidence type="ECO:0000313" key="1">
    <source>
        <dbReference type="EMBL" id="JAE09861.1"/>
    </source>
</evidence>
<name>A0A0A9FIA3_ARUDO</name>
<reference evidence="1" key="1">
    <citation type="submission" date="2014-09" db="EMBL/GenBank/DDBJ databases">
        <authorList>
            <person name="Magalhaes I.L.F."/>
            <person name="Oliveira U."/>
            <person name="Santos F.R."/>
            <person name="Vidigal T.H.D.A."/>
            <person name="Brescovit A.D."/>
            <person name="Santos A.J."/>
        </authorList>
    </citation>
    <scope>NUCLEOTIDE SEQUENCE</scope>
    <source>
        <tissue evidence="1">Shoot tissue taken approximately 20 cm above the soil surface</tissue>
    </source>
</reference>
<organism evidence="1">
    <name type="scientific">Arundo donax</name>
    <name type="common">Giant reed</name>
    <name type="synonym">Donax arundinaceus</name>
    <dbReference type="NCBI Taxonomy" id="35708"/>
    <lineage>
        <taxon>Eukaryota</taxon>
        <taxon>Viridiplantae</taxon>
        <taxon>Streptophyta</taxon>
        <taxon>Embryophyta</taxon>
        <taxon>Tracheophyta</taxon>
        <taxon>Spermatophyta</taxon>
        <taxon>Magnoliopsida</taxon>
        <taxon>Liliopsida</taxon>
        <taxon>Poales</taxon>
        <taxon>Poaceae</taxon>
        <taxon>PACMAD clade</taxon>
        <taxon>Arundinoideae</taxon>
        <taxon>Arundineae</taxon>
        <taxon>Arundo</taxon>
    </lineage>
</organism>
<sequence length="9" mass="1097">MYNSLRARS</sequence>
<accession>A0A0A9FIA3</accession>
<dbReference type="EMBL" id="GBRH01188035">
    <property type="protein sequence ID" value="JAE09861.1"/>
    <property type="molecule type" value="Transcribed_RNA"/>
</dbReference>